<accession>A0AAV5HKN8</accession>
<dbReference type="Pfam" id="PF04795">
    <property type="entry name" value="PAPA-1"/>
    <property type="match status" value="1"/>
</dbReference>
<feature type="region of interest" description="Disordered" evidence="1">
    <location>
        <begin position="302"/>
        <end position="489"/>
    </location>
</feature>
<evidence type="ECO:0000313" key="3">
    <source>
        <dbReference type="EMBL" id="GKU87027.1"/>
    </source>
</evidence>
<feature type="compositionally biased region" description="Polar residues" evidence="1">
    <location>
        <begin position="197"/>
        <end position="206"/>
    </location>
</feature>
<evidence type="ECO:0000313" key="4">
    <source>
        <dbReference type="Proteomes" id="UP001054252"/>
    </source>
</evidence>
<proteinExistence type="predicted"/>
<feature type="compositionally biased region" description="Polar residues" evidence="1">
    <location>
        <begin position="101"/>
        <end position="114"/>
    </location>
</feature>
<name>A0AAV5HKN8_9ROSI</name>
<feature type="compositionally biased region" description="Basic and acidic residues" evidence="1">
    <location>
        <begin position="465"/>
        <end position="483"/>
    </location>
</feature>
<feature type="region of interest" description="Disordered" evidence="1">
    <location>
        <begin position="83"/>
        <end position="116"/>
    </location>
</feature>
<reference evidence="3 4" key="1">
    <citation type="journal article" date="2021" name="Commun. Biol.">
        <title>The genome of Shorea leprosula (Dipterocarpaceae) highlights the ecological relevance of drought in aseasonal tropical rainforests.</title>
        <authorList>
            <person name="Ng K.K.S."/>
            <person name="Kobayashi M.J."/>
            <person name="Fawcett J.A."/>
            <person name="Hatakeyama M."/>
            <person name="Paape T."/>
            <person name="Ng C.H."/>
            <person name="Ang C.C."/>
            <person name="Tnah L.H."/>
            <person name="Lee C.T."/>
            <person name="Nishiyama T."/>
            <person name="Sese J."/>
            <person name="O'Brien M.J."/>
            <person name="Copetti D."/>
            <person name="Mohd Noor M.I."/>
            <person name="Ong R.C."/>
            <person name="Putra M."/>
            <person name="Sireger I.Z."/>
            <person name="Indrioko S."/>
            <person name="Kosugi Y."/>
            <person name="Izuno A."/>
            <person name="Isagi Y."/>
            <person name="Lee S.L."/>
            <person name="Shimizu K.K."/>
        </authorList>
    </citation>
    <scope>NUCLEOTIDE SEQUENCE [LARGE SCALE GENOMIC DNA]</scope>
    <source>
        <strain evidence="3">214</strain>
    </source>
</reference>
<dbReference type="CDD" id="cd23021">
    <property type="entry name" value="zf-HIT_IN80B"/>
    <property type="match status" value="1"/>
</dbReference>
<feature type="compositionally biased region" description="Basic and acidic residues" evidence="1">
    <location>
        <begin position="303"/>
        <end position="312"/>
    </location>
</feature>
<feature type="compositionally biased region" description="Basic and acidic residues" evidence="1">
    <location>
        <begin position="207"/>
        <end position="220"/>
    </location>
</feature>
<protein>
    <recommendedName>
        <fullName evidence="2">INO80 complex subunit B-like conserved region domain-containing protein</fullName>
    </recommendedName>
</protein>
<keyword evidence="4" id="KW-1185">Reference proteome</keyword>
<feature type="compositionally biased region" description="Basic and acidic residues" evidence="1">
    <location>
        <begin position="319"/>
        <end position="334"/>
    </location>
</feature>
<feature type="region of interest" description="Disordered" evidence="1">
    <location>
        <begin position="189"/>
        <end position="227"/>
    </location>
</feature>
<dbReference type="EMBL" id="BPVZ01000001">
    <property type="protein sequence ID" value="GKU87027.1"/>
    <property type="molecule type" value="Genomic_DNA"/>
</dbReference>
<dbReference type="PANTHER" id="PTHR21561">
    <property type="entry name" value="INO80 COMPLEX SUBUNIT B"/>
    <property type="match status" value="1"/>
</dbReference>
<dbReference type="InterPro" id="IPR029523">
    <property type="entry name" value="INO80B/Ies2"/>
</dbReference>
<evidence type="ECO:0000259" key="2">
    <source>
        <dbReference type="SMART" id="SM01406"/>
    </source>
</evidence>
<dbReference type="InterPro" id="IPR007529">
    <property type="entry name" value="Znf_HIT"/>
</dbReference>
<evidence type="ECO:0000256" key="1">
    <source>
        <dbReference type="SAM" id="MobiDB-lite"/>
    </source>
</evidence>
<organism evidence="3 4">
    <name type="scientific">Rubroshorea leprosula</name>
    <dbReference type="NCBI Taxonomy" id="152421"/>
    <lineage>
        <taxon>Eukaryota</taxon>
        <taxon>Viridiplantae</taxon>
        <taxon>Streptophyta</taxon>
        <taxon>Embryophyta</taxon>
        <taxon>Tracheophyta</taxon>
        <taxon>Spermatophyta</taxon>
        <taxon>Magnoliopsida</taxon>
        <taxon>eudicotyledons</taxon>
        <taxon>Gunneridae</taxon>
        <taxon>Pentapetalae</taxon>
        <taxon>rosids</taxon>
        <taxon>malvids</taxon>
        <taxon>Malvales</taxon>
        <taxon>Dipterocarpaceae</taxon>
        <taxon>Rubroshorea</taxon>
    </lineage>
</organism>
<feature type="compositionally biased region" description="Basic and acidic residues" evidence="1">
    <location>
        <begin position="361"/>
        <end position="383"/>
    </location>
</feature>
<sequence length="573" mass="63727">MEEFAGINTAVRKRRSQTSRRPWHESQPFAESGDHSPLSSTPPFYAADKVSSDENADYDTNHKRKVLSLNQCVSLVSSVVGIEGEKSHKKSKNEDGEFNAFYNNEPGQSVSNNKRSSEGVLAPANWKTMSELNEVLDLESRNAGIYGGRNGASLTPKQGGISDGSVNKSKIKKFKVKVGGIVHTIANSAPNGVPGCGSSTKKNGLQRNKEDWLSPQDKRTGLQGIPWKDFSRGGFGFGKEDSFMGKRVGQNVPGKQGDLAGSVRKSTRVPKRRVLDEEFGEDYNDEEIRYLEKLKTSKINLAYKEDGGESGKKQQKFSRVSDVEHIGTSRSGRDAKKKPKSDKGSEDTDYEDNETGFDGEIEGKRKLKQKESVDTLTENKREMMLTTRQRALQSSKDASGAPSASVIEFPNGLPPAPPRKQKEKLSEVEQQVKKAEAAQRRRMQVEKANRESEEEAIRKILGQDSNRKKREEKMKKRQEELAQEKAANAQMLGANTVRWVMGPTGTVITFPQEMGLPSIFYSKPISYPPPREKCAGPSCTNPYKYRDSKTKLPLCSLQCYKAIQKQQQTETTS</sequence>
<dbReference type="InterPro" id="IPR006880">
    <property type="entry name" value="INO80B_C"/>
</dbReference>
<feature type="compositionally biased region" description="Polar residues" evidence="1">
    <location>
        <begin position="386"/>
        <end position="397"/>
    </location>
</feature>
<gene>
    <name evidence="3" type="ORF">SLEP1_g1485</name>
</gene>
<dbReference type="GO" id="GO:0006338">
    <property type="term" value="P:chromatin remodeling"/>
    <property type="evidence" value="ECO:0007669"/>
    <property type="project" value="InterPro"/>
</dbReference>
<dbReference type="GO" id="GO:0031011">
    <property type="term" value="C:Ino80 complex"/>
    <property type="evidence" value="ECO:0007669"/>
    <property type="project" value="InterPro"/>
</dbReference>
<feature type="domain" description="INO80 complex subunit B-like conserved region" evidence="2">
    <location>
        <begin position="429"/>
        <end position="514"/>
    </location>
</feature>
<comment type="caution">
    <text evidence="3">The sequence shown here is derived from an EMBL/GenBank/DDBJ whole genome shotgun (WGS) entry which is preliminary data.</text>
</comment>
<dbReference type="SMART" id="SM01406">
    <property type="entry name" value="PAPA-1"/>
    <property type="match status" value="1"/>
</dbReference>
<dbReference type="Pfam" id="PF04438">
    <property type="entry name" value="zf-HIT"/>
    <property type="match status" value="1"/>
</dbReference>
<dbReference type="Proteomes" id="UP001054252">
    <property type="component" value="Unassembled WGS sequence"/>
</dbReference>
<dbReference type="PANTHER" id="PTHR21561:SF25">
    <property type="entry name" value="OS03G0811500 PROTEIN"/>
    <property type="match status" value="1"/>
</dbReference>
<feature type="region of interest" description="Disordered" evidence="1">
    <location>
        <begin position="1"/>
        <end position="57"/>
    </location>
</feature>
<feature type="compositionally biased region" description="Basic and acidic residues" evidence="1">
    <location>
        <begin position="423"/>
        <end position="458"/>
    </location>
</feature>
<dbReference type="AlphaFoldDB" id="A0AAV5HKN8"/>
<feature type="region of interest" description="Disordered" evidence="1">
    <location>
        <begin position="241"/>
        <end position="268"/>
    </location>
</feature>
<feature type="compositionally biased region" description="Acidic residues" evidence="1">
    <location>
        <begin position="347"/>
        <end position="360"/>
    </location>
</feature>